<proteinExistence type="predicted"/>
<name>A0A2K9YD47_CLAUC</name>
<dbReference type="InterPro" id="IPR020915">
    <property type="entry name" value="UPF0311"/>
</dbReference>
<sequence>MGRIGDNDVHAAYVEFRAKESDKCLSAQCIYCQSVRAKNTSRQRQHLLECPNYLSAMKEHNPDNAILHESINGTPTVTPAKAPKKRDHDTMISGFQGDSSASRSFPIPKPVLERDFQMSVQLNPKISVGPGIWGQRNWVSYISGHWNGRWGKGTVVPGGQDKQLVAPDLSTHLDSSYLLQTHDHPPAYISVKNEGWRVGPREVLEKLDNPAEADEVDPKTYSFRLYIHMETGDPRYLHLNTGMWAVIYDAYRVI</sequence>
<dbReference type="EMBL" id="MG777472">
    <property type="protein sequence ID" value="AUW30777.1"/>
    <property type="molecule type" value="Genomic_DNA"/>
</dbReference>
<protein>
    <submittedName>
        <fullName evidence="1">Uncharacterized protein</fullName>
    </submittedName>
</protein>
<dbReference type="Pfam" id="PF11578">
    <property type="entry name" value="DUF3237"/>
    <property type="match status" value="1"/>
</dbReference>
<accession>A0A2K9YD47</accession>
<evidence type="ECO:0000313" key="1">
    <source>
        <dbReference type="EMBL" id="AUW30777.1"/>
    </source>
</evidence>
<reference evidence="1" key="1">
    <citation type="submission" date="2017-12" db="EMBL/GenBank/DDBJ databases">
        <title>Genome Sequencing Reveals a Rich Biosynthetic Potential.</title>
        <authorList>
            <person name="Bertrand R.L."/>
            <person name="Abdel-Hameed M.E."/>
            <person name="Sorensen J.L."/>
        </authorList>
    </citation>
    <scope>NUCLEOTIDE SEQUENCE</scope>
</reference>
<organism evidence="1">
    <name type="scientific">Cladonia uncialis subsp. uncialis</name>
    <dbReference type="NCBI Taxonomy" id="180999"/>
    <lineage>
        <taxon>Eukaryota</taxon>
        <taxon>Fungi</taxon>
        <taxon>Dikarya</taxon>
        <taxon>Ascomycota</taxon>
        <taxon>Pezizomycotina</taxon>
        <taxon>Lecanoromycetes</taxon>
        <taxon>OSLEUM clade</taxon>
        <taxon>Lecanoromycetidae</taxon>
        <taxon>Lecanorales</taxon>
        <taxon>Lecanorineae</taxon>
        <taxon>Cladoniaceae</taxon>
        <taxon>Cladonia</taxon>
    </lineage>
</organism>
<dbReference type="Gene3D" id="2.40.160.20">
    <property type="match status" value="1"/>
</dbReference>
<dbReference type="PANTHER" id="PTHR37315:SF1">
    <property type="entry name" value="UPF0311 PROTEIN BLR7842"/>
    <property type="match status" value="1"/>
</dbReference>
<dbReference type="PANTHER" id="PTHR37315">
    <property type="entry name" value="UPF0311 PROTEIN BLR7842"/>
    <property type="match status" value="1"/>
</dbReference>
<dbReference type="AlphaFoldDB" id="A0A2K9YD47"/>